<feature type="region of interest" description="Disordered" evidence="1">
    <location>
        <begin position="93"/>
        <end position="161"/>
    </location>
</feature>
<name>A0A6C0LNR8_9ZZZZ</name>
<evidence type="ECO:0000313" key="2">
    <source>
        <dbReference type="EMBL" id="QHU31598.1"/>
    </source>
</evidence>
<dbReference type="EMBL" id="MN740531">
    <property type="protein sequence ID" value="QHU31598.1"/>
    <property type="molecule type" value="Genomic_DNA"/>
</dbReference>
<evidence type="ECO:0000256" key="1">
    <source>
        <dbReference type="SAM" id="MobiDB-lite"/>
    </source>
</evidence>
<feature type="compositionally biased region" description="Low complexity" evidence="1">
    <location>
        <begin position="94"/>
        <end position="155"/>
    </location>
</feature>
<accession>A0A6C0LNR8</accession>
<proteinExistence type="predicted"/>
<sequence length="700" mass="80542">MPYVYIDGNNEREVFIEFPSPETTYHKFFDNNRLNGLNQECPKCIFIIKFVNGTIKNIKCIGNQIFEVDTNKNISYDKILILIESVEIKSEIKSSSNSRSSGSNSSNSGSNSRSSGSNSSNSGSNSRSSGSNSSNSGSNISNSGSNSRSSGSNSSQEKVEKKVDTLINENDDKRTNIIAAIKSFGYLNKILTFITLNGYKYQKNVIDYIIDKILNRMADILITEKDEVKKTKIIKIIGYFGLSDRKKIEVIFKKRIEDKVVLSNLLKDLLEQNKEMIFMVSQIRILRDTQQQIKEELQKKQKTPDASSSSLLEDINNVINRFITNPHKIDKQKLLNIIDLNKSHLKYLKEKELVNSICSRIITPKQVGNTCWFMAAIVAMFYSQRSRDVIIKKSEDWGNSDPLFMLLQIVLNRYVTTYKKDNYPKFSDNIFVDILRLLFKVKGGNFPYDPDNVSHMGFYTVVYICKLYKLLGIDYKIFDFVDYSTLAYSYYNKEYDVVSYNSECKEELNRKNGFKEISYTKDSSTPPILMIRIIKANKITNYLYKNILKSNTNIDEKIKKQLTSMKDKICYNGKVYILDSVILDNWNDKDLNHVIAGITCEGHKYVYNGWVRTAIDNVIPNDFKQRTPCELMPYDWNIRTEANFCLNNATCIPDILKKGLTNDMLMELMKTDLCYDFGKGARRLIYVRQDTTCDDKDEVV</sequence>
<dbReference type="AlphaFoldDB" id="A0A6C0LNR8"/>
<organism evidence="2">
    <name type="scientific">viral metagenome</name>
    <dbReference type="NCBI Taxonomy" id="1070528"/>
    <lineage>
        <taxon>unclassified sequences</taxon>
        <taxon>metagenomes</taxon>
        <taxon>organismal metagenomes</taxon>
    </lineage>
</organism>
<reference evidence="2" key="1">
    <citation type="journal article" date="2020" name="Nature">
        <title>Giant virus diversity and host interactions through global metagenomics.</title>
        <authorList>
            <person name="Schulz F."/>
            <person name="Roux S."/>
            <person name="Paez-Espino D."/>
            <person name="Jungbluth S."/>
            <person name="Walsh D.A."/>
            <person name="Denef V.J."/>
            <person name="McMahon K.D."/>
            <person name="Konstantinidis K.T."/>
            <person name="Eloe-Fadrosh E.A."/>
            <person name="Kyrpides N.C."/>
            <person name="Woyke T."/>
        </authorList>
    </citation>
    <scope>NUCLEOTIDE SEQUENCE</scope>
    <source>
        <strain evidence="2">GVMAG-M-3300027963-21</strain>
    </source>
</reference>
<protein>
    <submittedName>
        <fullName evidence="2">Uncharacterized protein</fullName>
    </submittedName>
</protein>